<sequence>MNGPGYLAVAIQPGPNTNLEAFHEWYNTEHGPLRLRLPFFLTGDRYTANDGKKPEWSAVYDVTDISWLEKRIYTRMREERSQREKDVMSTFESLDRKIYKTISTRGDLKRPGPIIVATTAVVKEENLDEFNKWYEEEHVVMLSKTPGWLRTRRFQLVAPGLKGMPPAGQVECLAVHDYEEKNGLGGPEHTAAQKTPWRQKVAPLLLSMEMRQWKHYVQLEALHEDPSTVITTDGAELRFQLEGDPSAPVVALVNPILTNFHIWDDVAKALTSGAVGGKPFRVLRYNARGYSQQAARSNPTRFDLLADDLEYLISRLNIEKLHAVVGCSMGGVTSLNFAIKHPDKLEKFVACDCNTASSEANNKAWGERIEHAKEKGIDSLADITVKRWFTEPNHDSPAFKKVLPIVASANFDGFVQNTGALCNYDLKPHLASIKTPGLLIAGEGDGKLPEAMRKFGIPNATFKGIPNAGHLPMLENPDAFLQALGSFL</sequence>
<dbReference type="OrthoDB" id="2851338at2759"/>
<dbReference type="Pfam" id="PF00561">
    <property type="entry name" value="Abhydrolase_1"/>
    <property type="match status" value="1"/>
</dbReference>
<evidence type="ECO:0000313" key="2">
    <source>
        <dbReference type="EMBL" id="KAF2768919.1"/>
    </source>
</evidence>
<evidence type="ECO:0000313" key="3">
    <source>
        <dbReference type="Proteomes" id="UP000799436"/>
    </source>
</evidence>
<reference evidence="2" key="1">
    <citation type="journal article" date="2020" name="Stud. Mycol.">
        <title>101 Dothideomycetes genomes: a test case for predicting lifestyles and emergence of pathogens.</title>
        <authorList>
            <person name="Haridas S."/>
            <person name="Albert R."/>
            <person name="Binder M."/>
            <person name="Bloem J."/>
            <person name="Labutti K."/>
            <person name="Salamov A."/>
            <person name="Andreopoulos B."/>
            <person name="Baker S."/>
            <person name="Barry K."/>
            <person name="Bills G."/>
            <person name="Bluhm B."/>
            <person name="Cannon C."/>
            <person name="Castanera R."/>
            <person name="Culley D."/>
            <person name="Daum C."/>
            <person name="Ezra D."/>
            <person name="Gonzalez J."/>
            <person name="Henrissat B."/>
            <person name="Kuo A."/>
            <person name="Liang C."/>
            <person name="Lipzen A."/>
            <person name="Lutzoni F."/>
            <person name="Magnuson J."/>
            <person name="Mondo S."/>
            <person name="Nolan M."/>
            <person name="Ohm R."/>
            <person name="Pangilinan J."/>
            <person name="Park H.-J."/>
            <person name="Ramirez L."/>
            <person name="Alfaro M."/>
            <person name="Sun H."/>
            <person name="Tritt A."/>
            <person name="Yoshinaga Y."/>
            <person name="Zwiers L.-H."/>
            <person name="Turgeon B."/>
            <person name="Goodwin S."/>
            <person name="Spatafora J."/>
            <person name="Crous P."/>
            <person name="Grigoriev I."/>
        </authorList>
    </citation>
    <scope>NUCLEOTIDE SEQUENCE</scope>
    <source>
        <strain evidence="2">CBS 116005</strain>
    </source>
</reference>
<dbReference type="PANTHER" id="PTHR43194:SF2">
    <property type="entry name" value="PEROXISOMAL MEMBRANE PROTEIN LPX1"/>
    <property type="match status" value="1"/>
</dbReference>
<proteinExistence type="predicted"/>
<dbReference type="EMBL" id="ML995839">
    <property type="protein sequence ID" value="KAF2768919.1"/>
    <property type="molecule type" value="Genomic_DNA"/>
</dbReference>
<dbReference type="PANTHER" id="PTHR43194">
    <property type="entry name" value="HYDROLASE ALPHA/BETA FOLD FAMILY"/>
    <property type="match status" value="1"/>
</dbReference>
<accession>A0A6G1L8M6</accession>
<dbReference type="AlphaFoldDB" id="A0A6G1L8M6"/>
<protein>
    <submittedName>
        <fullName evidence="2">Alpha/beta-hydrolase</fullName>
    </submittedName>
</protein>
<keyword evidence="3" id="KW-1185">Reference proteome</keyword>
<dbReference type="Proteomes" id="UP000799436">
    <property type="component" value="Unassembled WGS sequence"/>
</dbReference>
<organism evidence="2 3">
    <name type="scientific">Teratosphaeria nubilosa</name>
    <dbReference type="NCBI Taxonomy" id="161662"/>
    <lineage>
        <taxon>Eukaryota</taxon>
        <taxon>Fungi</taxon>
        <taxon>Dikarya</taxon>
        <taxon>Ascomycota</taxon>
        <taxon>Pezizomycotina</taxon>
        <taxon>Dothideomycetes</taxon>
        <taxon>Dothideomycetidae</taxon>
        <taxon>Mycosphaerellales</taxon>
        <taxon>Teratosphaeriaceae</taxon>
        <taxon>Teratosphaeria</taxon>
    </lineage>
</organism>
<dbReference type="GO" id="GO:0016787">
    <property type="term" value="F:hydrolase activity"/>
    <property type="evidence" value="ECO:0007669"/>
    <property type="project" value="UniProtKB-KW"/>
</dbReference>
<gene>
    <name evidence="2" type="ORF">EJ03DRAFT_110704</name>
</gene>
<dbReference type="InterPro" id="IPR029058">
    <property type="entry name" value="AB_hydrolase_fold"/>
</dbReference>
<evidence type="ECO:0000259" key="1">
    <source>
        <dbReference type="Pfam" id="PF00561"/>
    </source>
</evidence>
<dbReference type="Gene3D" id="3.40.50.1820">
    <property type="entry name" value="alpha/beta hydrolase"/>
    <property type="match status" value="1"/>
</dbReference>
<name>A0A6G1L8M6_9PEZI</name>
<dbReference type="PRINTS" id="PR00111">
    <property type="entry name" value="ABHYDROLASE"/>
</dbReference>
<dbReference type="InterPro" id="IPR050228">
    <property type="entry name" value="Carboxylesterase_BioH"/>
</dbReference>
<dbReference type="SUPFAM" id="SSF53474">
    <property type="entry name" value="alpha/beta-Hydrolases"/>
    <property type="match status" value="1"/>
</dbReference>
<dbReference type="SUPFAM" id="SSF54909">
    <property type="entry name" value="Dimeric alpha+beta barrel"/>
    <property type="match status" value="1"/>
</dbReference>
<keyword evidence="2" id="KW-0378">Hydrolase</keyword>
<feature type="domain" description="AB hydrolase-1" evidence="1">
    <location>
        <begin position="251"/>
        <end position="477"/>
    </location>
</feature>
<dbReference type="InterPro" id="IPR000073">
    <property type="entry name" value="AB_hydrolase_1"/>
</dbReference>
<dbReference type="InterPro" id="IPR011008">
    <property type="entry name" value="Dimeric_a/b-barrel"/>
</dbReference>